<dbReference type="EnsemblMetazoa" id="CLYHEMT015767.1">
    <property type="protein sequence ID" value="CLYHEMP015767.1"/>
    <property type="gene ID" value="CLYHEMG015767"/>
</dbReference>
<dbReference type="Gene3D" id="3.90.215.10">
    <property type="entry name" value="Gamma Fibrinogen, chain A, domain 1"/>
    <property type="match status" value="1"/>
</dbReference>
<dbReference type="SUPFAM" id="SSF56496">
    <property type="entry name" value="Fibrinogen C-terminal domain-like"/>
    <property type="match status" value="1"/>
</dbReference>
<proteinExistence type="predicted"/>
<dbReference type="InterPro" id="IPR050373">
    <property type="entry name" value="Fibrinogen_C-term_domain"/>
</dbReference>
<organism evidence="2 3">
    <name type="scientific">Clytia hemisphaerica</name>
    <dbReference type="NCBI Taxonomy" id="252671"/>
    <lineage>
        <taxon>Eukaryota</taxon>
        <taxon>Metazoa</taxon>
        <taxon>Cnidaria</taxon>
        <taxon>Hydrozoa</taxon>
        <taxon>Hydroidolina</taxon>
        <taxon>Leptothecata</taxon>
        <taxon>Obeliida</taxon>
        <taxon>Clytiidae</taxon>
        <taxon>Clytia</taxon>
    </lineage>
</organism>
<dbReference type="GO" id="GO:0005615">
    <property type="term" value="C:extracellular space"/>
    <property type="evidence" value="ECO:0007669"/>
    <property type="project" value="TreeGrafter"/>
</dbReference>
<keyword evidence="3" id="KW-1185">Reference proteome</keyword>
<dbReference type="PROSITE" id="PS51406">
    <property type="entry name" value="FIBRINOGEN_C_2"/>
    <property type="match status" value="1"/>
</dbReference>
<evidence type="ECO:0000259" key="1">
    <source>
        <dbReference type="PROSITE" id="PS51406"/>
    </source>
</evidence>
<reference evidence="2" key="1">
    <citation type="submission" date="2021-01" db="UniProtKB">
        <authorList>
            <consortium name="EnsemblMetazoa"/>
        </authorList>
    </citation>
    <scope>IDENTIFICATION</scope>
</reference>
<dbReference type="AlphaFoldDB" id="A0A7M5X1L9"/>
<evidence type="ECO:0000313" key="3">
    <source>
        <dbReference type="Proteomes" id="UP000594262"/>
    </source>
</evidence>
<dbReference type="Proteomes" id="UP000594262">
    <property type="component" value="Unplaced"/>
</dbReference>
<dbReference type="InterPro" id="IPR002181">
    <property type="entry name" value="Fibrinogen_a/b/g_C_dom"/>
</dbReference>
<dbReference type="Pfam" id="PF00147">
    <property type="entry name" value="Fibrinogen_C"/>
    <property type="match status" value="1"/>
</dbReference>
<dbReference type="OrthoDB" id="6345539at2759"/>
<sequence>KKFNGSVDFHRTWTEYKNGFGDASGEYWLGNEALHQLTKSGGPYEWIFKATAFDGTVQVSRYDDFSIGNESTNYLLSVGALTHGSMASLTNKSPFTTYDNDNDLALSFNCAFRGDSGNYKNGGFWYEKCGGFQPNAQYSNNVGGVYQKFIFWKNFRGKSESLKATSMRFRKKP</sequence>
<accession>A0A7M5X1L9</accession>
<dbReference type="PANTHER" id="PTHR19143">
    <property type="entry name" value="FIBRINOGEN/TENASCIN/ANGIOPOEITIN"/>
    <property type="match status" value="1"/>
</dbReference>
<feature type="domain" description="Fibrinogen C-terminal" evidence="1">
    <location>
        <begin position="1"/>
        <end position="173"/>
    </location>
</feature>
<evidence type="ECO:0000313" key="2">
    <source>
        <dbReference type="EnsemblMetazoa" id="CLYHEMP015767.1"/>
    </source>
</evidence>
<dbReference type="SMART" id="SM00186">
    <property type="entry name" value="FBG"/>
    <property type="match status" value="1"/>
</dbReference>
<dbReference type="InterPro" id="IPR014716">
    <property type="entry name" value="Fibrinogen_a/b/g_C_1"/>
</dbReference>
<protein>
    <recommendedName>
        <fullName evidence="1">Fibrinogen C-terminal domain-containing protein</fullName>
    </recommendedName>
</protein>
<dbReference type="PANTHER" id="PTHR19143:SF327">
    <property type="entry name" value="FI21813P1-RELATED"/>
    <property type="match status" value="1"/>
</dbReference>
<name>A0A7M5X1L9_9CNID</name>
<dbReference type="InterPro" id="IPR036056">
    <property type="entry name" value="Fibrinogen-like_C"/>
</dbReference>